<dbReference type="RefSeq" id="WP_144449785.1">
    <property type="nucleotide sequence ID" value="NZ_VLKZ01000003.1"/>
</dbReference>
<dbReference type="PROSITE" id="PS51257">
    <property type="entry name" value="PROKAR_LIPOPROTEIN"/>
    <property type="match status" value="1"/>
</dbReference>
<evidence type="ECO:0000313" key="3">
    <source>
        <dbReference type="EMBL" id="TWI58135.1"/>
    </source>
</evidence>
<name>A0A562QN63_9BACI</name>
<dbReference type="PANTHER" id="PTHR42928">
    <property type="entry name" value="TRICARBOXYLATE-BINDING PROTEIN"/>
    <property type="match status" value="1"/>
</dbReference>
<dbReference type="Gene3D" id="3.40.190.150">
    <property type="entry name" value="Bordetella uptake gene, domain 1"/>
    <property type="match status" value="1"/>
</dbReference>
<evidence type="ECO:0000256" key="2">
    <source>
        <dbReference type="SAM" id="SignalP"/>
    </source>
</evidence>
<gene>
    <name evidence="3" type="ORF">IQ10_01468</name>
</gene>
<dbReference type="CDD" id="cd07012">
    <property type="entry name" value="PBP2_Bug_TTT"/>
    <property type="match status" value="1"/>
</dbReference>
<dbReference type="EMBL" id="VLKZ01000003">
    <property type="protein sequence ID" value="TWI58135.1"/>
    <property type="molecule type" value="Genomic_DNA"/>
</dbReference>
<accession>A0A562QN63</accession>
<keyword evidence="2" id="KW-0732">Signal</keyword>
<keyword evidence="4" id="KW-1185">Reference proteome</keyword>
<dbReference type="Gene3D" id="3.40.190.10">
    <property type="entry name" value="Periplasmic binding protein-like II"/>
    <property type="match status" value="1"/>
</dbReference>
<comment type="caution">
    <text evidence="3">The sequence shown here is derived from an EMBL/GenBank/DDBJ whole genome shotgun (WGS) entry which is preliminary data.</text>
</comment>
<reference evidence="3 4" key="1">
    <citation type="journal article" date="2015" name="Stand. Genomic Sci.">
        <title>Genomic Encyclopedia of Bacterial and Archaeal Type Strains, Phase III: the genomes of soil and plant-associated and newly described type strains.</title>
        <authorList>
            <person name="Whitman W.B."/>
            <person name="Woyke T."/>
            <person name="Klenk H.P."/>
            <person name="Zhou Y."/>
            <person name="Lilburn T.G."/>
            <person name="Beck B.J."/>
            <person name="De Vos P."/>
            <person name="Vandamme P."/>
            <person name="Eisen J.A."/>
            <person name="Garrity G."/>
            <person name="Hugenholtz P."/>
            <person name="Kyrpides N.C."/>
        </authorList>
    </citation>
    <scope>NUCLEOTIDE SEQUENCE [LARGE SCALE GENOMIC DNA]</scope>
    <source>
        <strain evidence="3 4">CGMCC 1.10116</strain>
    </source>
</reference>
<protein>
    <submittedName>
        <fullName evidence="3">Tripartite-type tricarboxylate transporter receptor subunit TctC</fullName>
    </submittedName>
</protein>
<organism evidence="3 4">
    <name type="scientific">Halalkalibacter nanhaiisediminis</name>
    <dbReference type="NCBI Taxonomy" id="688079"/>
    <lineage>
        <taxon>Bacteria</taxon>
        <taxon>Bacillati</taxon>
        <taxon>Bacillota</taxon>
        <taxon>Bacilli</taxon>
        <taxon>Bacillales</taxon>
        <taxon>Bacillaceae</taxon>
        <taxon>Halalkalibacter</taxon>
    </lineage>
</organism>
<dbReference type="Proteomes" id="UP000315711">
    <property type="component" value="Unassembled WGS sequence"/>
</dbReference>
<dbReference type="OrthoDB" id="8881899at2"/>
<dbReference type="SUPFAM" id="SSF53850">
    <property type="entry name" value="Periplasmic binding protein-like II"/>
    <property type="match status" value="1"/>
</dbReference>
<sequence length="355" mass="38306">MKIVMERKMSVLVCLFLLSLLLVGCGQSTNNETDSEGTDGEAQIEYPTKNINGVIMWGSGGATDNVARGVAPIVEEHLGTSLVMTNRAGATGAIATQYVYDQDADGYHLLFGAENPALYGVLGLSERDFKEFYPVSIFGRGVGVIVVPADSKYNTLEELIEDAQANPGQVKMGSTGEGGIVHVVSSMLAAEKEGLQFNMIPFDGEGPGLTALIGNHVDVTIAGHSAAVEYENAGKVKVLAVVNDTPIEELPDAPALVEIYPEYEKYLPWGPFYGVWVKQETPDQIKQQLVDAFQLAQEDENFQSLLHQLGAIPMGVYGAEAQEFLNQWQSTTAWVLHDAGVTEVSPEELGIPRVE</sequence>
<feature type="chain" id="PRO_5039365105" evidence="2">
    <location>
        <begin position="25"/>
        <end position="355"/>
    </location>
</feature>
<dbReference type="InterPro" id="IPR005064">
    <property type="entry name" value="BUG"/>
</dbReference>
<comment type="similarity">
    <text evidence="1">Belongs to the UPF0065 (bug) family.</text>
</comment>
<dbReference type="AlphaFoldDB" id="A0A562QN63"/>
<dbReference type="InterPro" id="IPR042100">
    <property type="entry name" value="Bug_dom1"/>
</dbReference>
<dbReference type="Pfam" id="PF03401">
    <property type="entry name" value="TctC"/>
    <property type="match status" value="1"/>
</dbReference>
<dbReference type="PIRSF" id="PIRSF017082">
    <property type="entry name" value="YflP"/>
    <property type="match status" value="1"/>
</dbReference>
<feature type="signal peptide" evidence="2">
    <location>
        <begin position="1"/>
        <end position="24"/>
    </location>
</feature>
<evidence type="ECO:0000256" key="1">
    <source>
        <dbReference type="ARBA" id="ARBA00006987"/>
    </source>
</evidence>
<dbReference type="PANTHER" id="PTHR42928:SF5">
    <property type="entry name" value="BLR1237 PROTEIN"/>
    <property type="match status" value="1"/>
</dbReference>
<keyword evidence="3" id="KW-0675">Receptor</keyword>
<evidence type="ECO:0000313" key="4">
    <source>
        <dbReference type="Proteomes" id="UP000315711"/>
    </source>
</evidence>
<proteinExistence type="inferred from homology"/>